<dbReference type="SUPFAM" id="SSF50630">
    <property type="entry name" value="Acid proteases"/>
    <property type="match status" value="1"/>
</dbReference>
<gene>
    <name evidence="1" type="ORF">BB561_003231</name>
</gene>
<dbReference type="InterPro" id="IPR021109">
    <property type="entry name" value="Peptidase_aspartic_dom_sf"/>
</dbReference>
<comment type="caution">
    <text evidence="1">The sequence shown here is derived from an EMBL/GenBank/DDBJ whole genome shotgun (WGS) entry which is preliminary data.</text>
</comment>
<dbReference type="AlphaFoldDB" id="A0A2T9YMG1"/>
<name>A0A2T9YMG1_9FUNG</name>
<protein>
    <submittedName>
        <fullName evidence="1">Uncharacterized protein</fullName>
    </submittedName>
</protein>
<proteinExistence type="predicted"/>
<accession>A0A2T9YMG1</accession>
<organism evidence="1 2">
    <name type="scientific">Smittium simulii</name>
    <dbReference type="NCBI Taxonomy" id="133385"/>
    <lineage>
        <taxon>Eukaryota</taxon>
        <taxon>Fungi</taxon>
        <taxon>Fungi incertae sedis</taxon>
        <taxon>Zoopagomycota</taxon>
        <taxon>Kickxellomycotina</taxon>
        <taxon>Harpellomycetes</taxon>
        <taxon>Harpellales</taxon>
        <taxon>Legeriomycetaceae</taxon>
        <taxon>Smittium</taxon>
    </lineage>
</organism>
<evidence type="ECO:0000313" key="2">
    <source>
        <dbReference type="Proteomes" id="UP000245383"/>
    </source>
</evidence>
<evidence type="ECO:0000313" key="1">
    <source>
        <dbReference type="EMBL" id="PVU93517.1"/>
    </source>
</evidence>
<dbReference type="EMBL" id="MBFR01000126">
    <property type="protein sequence ID" value="PVU93517.1"/>
    <property type="molecule type" value="Genomic_DNA"/>
</dbReference>
<dbReference type="Proteomes" id="UP000245383">
    <property type="component" value="Unassembled WGS sequence"/>
</dbReference>
<sequence>MKDYKTFYCRKKQKDLAENSNAESIELNVKSGIITMEVLPQTDFALTATADINKLDLDALLTNRELFQMKPQLAVDRVSGLKSYKRTNVQKKILIENASNQNKALSFVRVILGNQPIAFHIDNGANYSIVDSKFIEEMGLELETMERPYIIVVSLSHKIGEPNQTASTDVSTTHRIGKPNQTVATNVSTTHPIGSPI</sequence>
<keyword evidence="2" id="KW-1185">Reference proteome</keyword>
<reference evidence="1 2" key="1">
    <citation type="journal article" date="2018" name="MBio">
        <title>Comparative Genomics Reveals the Core Gene Toolbox for the Fungus-Insect Symbiosis.</title>
        <authorList>
            <person name="Wang Y."/>
            <person name="Stata M."/>
            <person name="Wang W."/>
            <person name="Stajich J.E."/>
            <person name="White M.M."/>
            <person name="Moncalvo J.M."/>
        </authorList>
    </citation>
    <scope>NUCLEOTIDE SEQUENCE [LARGE SCALE GENOMIC DNA]</scope>
    <source>
        <strain evidence="1 2">SWE-8-4</strain>
    </source>
</reference>
<dbReference type="Gene3D" id="2.40.70.10">
    <property type="entry name" value="Acid Proteases"/>
    <property type="match status" value="1"/>
</dbReference>